<comment type="subcellular location">
    <subcellularLocation>
        <location evidence="1">Membrane</location>
        <topology evidence="1">Multi-pass membrane protein</topology>
    </subcellularLocation>
</comment>
<dbReference type="Proteomes" id="UP000215256">
    <property type="component" value="Chromosome 1"/>
</dbReference>
<keyword evidence="2" id="KW-0812">Transmembrane</keyword>
<feature type="transmembrane region" description="Helical" evidence="2">
    <location>
        <begin position="37"/>
        <end position="59"/>
    </location>
</feature>
<reference evidence="3 4" key="1">
    <citation type="submission" date="2017-07" db="EMBL/GenBank/DDBJ databases">
        <title>Phylogenetic study on the rhizospheric bacterium Ochrobactrum sp. A44.</title>
        <authorList>
            <person name="Krzyzanowska D.M."/>
            <person name="Ossowicki A."/>
            <person name="Rajewska M."/>
            <person name="Maciag T."/>
            <person name="Kaczynski Z."/>
            <person name="Czerwicka M."/>
            <person name="Jafra S."/>
        </authorList>
    </citation>
    <scope>NUCLEOTIDE SEQUENCE [LARGE SCALE GENOMIC DNA]</scope>
    <source>
        <strain evidence="3 4">A44</strain>
    </source>
</reference>
<name>A0A248UIN3_9HYPH</name>
<dbReference type="KEGG" id="och:CES85_2329"/>
<keyword evidence="2" id="KW-0472">Membrane</keyword>
<gene>
    <name evidence="3" type="ORF">CES85_2329</name>
</gene>
<dbReference type="InterPro" id="IPR007039">
    <property type="entry name" value="TrbC/VirB2"/>
</dbReference>
<organism evidence="3 4">
    <name type="scientific">Ochrobactrum quorumnocens</name>
    <dbReference type="NCBI Taxonomy" id="271865"/>
    <lineage>
        <taxon>Bacteria</taxon>
        <taxon>Pseudomonadati</taxon>
        <taxon>Pseudomonadota</taxon>
        <taxon>Alphaproteobacteria</taxon>
        <taxon>Hyphomicrobiales</taxon>
        <taxon>Brucellaceae</taxon>
        <taxon>Brucella/Ochrobactrum group</taxon>
        <taxon>Ochrobactrum</taxon>
    </lineage>
</organism>
<feature type="transmembrane region" description="Helical" evidence="2">
    <location>
        <begin position="79"/>
        <end position="98"/>
    </location>
</feature>
<evidence type="ECO:0000256" key="2">
    <source>
        <dbReference type="SAM" id="Phobius"/>
    </source>
</evidence>
<dbReference type="AlphaFoldDB" id="A0A248UIN3"/>
<evidence type="ECO:0000313" key="4">
    <source>
        <dbReference type="Proteomes" id="UP000215256"/>
    </source>
</evidence>
<accession>A0A248UIN3</accession>
<keyword evidence="2" id="KW-1133">Transmembrane helix</keyword>
<dbReference type="GO" id="GO:0016020">
    <property type="term" value="C:membrane"/>
    <property type="evidence" value="ECO:0007669"/>
    <property type="project" value="UniProtKB-SubCell"/>
</dbReference>
<proteinExistence type="predicted"/>
<protein>
    <submittedName>
        <fullName evidence="3">TrbC/VIRB2 family protein</fullName>
    </submittedName>
</protein>
<evidence type="ECO:0000313" key="3">
    <source>
        <dbReference type="EMBL" id="ASV86595.1"/>
    </source>
</evidence>
<dbReference type="Pfam" id="PF04956">
    <property type="entry name" value="TrbC"/>
    <property type="match status" value="1"/>
</dbReference>
<feature type="transmembrane region" description="Helical" evidence="2">
    <location>
        <begin position="110"/>
        <end position="130"/>
    </location>
</feature>
<dbReference type="EMBL" id="CP022604">
    <property type="protein sequence ID" value="ASV86595.1"/>
    <property type="molecule type" value="Genomic_DNA"/>
</dbReference>
<evidence type="ECO:0000256" key="1">
    <source>
        <dbReference type="ARBA" id="ARBA00004141"/>
    </source>
</evidence>
<sequence length="136" mass="14150">MNSPVIPNVSNPPVLSTVPVDPELPAGSIMRGSYKRLASSTALFTIMMLAATPPAHASGSSMPWEQPLQQILQSIEGPVAKIVAVIIIIATGLALAFGDTSGGFRRLIQIVFGLSIAFAASSFFLSFFSFGGGVLV</sequence>